<dbReference type="EMBL" id="JAPFFF010000009">
    <property type="protein sequence ID" value="KAK8882391.1"/>
    <property type="molecule type" value="Genomic_DNA"/>
</dbReference>
<protein>
    <submittedName>
        <fullName evidence="2">Uncharacterized protein</fullName>
    </submittedName>
</protein>
<proteinExistence type="predicted"/>
<organism evidence="2 3">
    <name type="scientific">Tritrichomonas musculus</name>
    <dbReference type="NCBI Taxonomy" id="1915356"/>
    <lineage>
        <taxon>Eukaryota</taxon>
        <taxon>Metamonada</taxon>
        <taxon>Parabasalia</taxon>
        <taxon>Tritrichomonadida</taxon>
        <taxon>Tritrichomonadidae</taxon>
        <taxon>Tritrichomonas</taxon>
    </lineage>
</organism>
<name>A0ABR2JUG9_9EUKA</name>
<evidence type="ECO:0000313" key="3">
    <source>
        <dbReference type="Proteomes" id="UP001470230"/>
    </source>
</evidence>
<sequence>MITNTNEIQSHLEDLMKEEEARGAKLKRRLEELTEQLSSQNISTGANTEVKFGPEVKIRIGTTKFDKVLKTKSKIDDFIQLAKVSIATDQVGFREDQGRIVWVRTDQDLEFMFKWYFAQELPFIPVVGIPADYLPLIKKINLQKQVISKGECAVFLCEFAGPEGPLIFLTVPSNYNKQDGFAYLTTIFGQFQSLMFIDESDDIITIDSDESWEYCIETGVAMSNTGKFPILLVEMQT</sequence>
<evidence type="ECO:0000313" key="2">
    <source>
        <dbReference type="EMBL" id="KAK8882391.1"/>
    </source>
</evidence>
<accession>A0ABR2JUG9</accession>
<dbReference type="Proteomes" id="UP001470230">
    <property type="component" value="Unassembled WGS sequence"/>
</dbReference>
<evidence type="ECO:0000256" key="1">
    <source>
        <dbReference type="SAM" id="Coils"/>
    </source>
</evidence>
<gene>
    <name evidence="2" type="ORF">M9Y10_045033</name>
</gene>
<keyword evidence="1" id="KW-0175">Coiled coil</keyword>
<comment type="caution">
    <text evidence="2">The sequence shown here is derived from an EMBL/GenBank/DDBJ whole genome shotgun (WGS) entry which is preliminary data.</text>
</comment>
<reference evidence="2 3" key="1">
    <citation type="submission" date="2024-04" db="EMBL/GenBank/DDBJ databases">
        <title>Tritrichomonas musculus Genome.</title>
        <authorList>
            <person name="Alves-Ferreira E."/>
            <person name="Grigg M."/>
            <person name="Lorenzi H."/>
            <person name="Galac M."/>
        </authorList>
    </citation>
    <scope>NUCLEOTIDE SEQUENCE [LARGE SCALE GENOMIC DNA]</scope>
    <source>
        <strain evidence="2 3">EAF2021</strain>
    </source>
</reference>
<feature type="coiled-coil region" evidence="1">
    <location>
        <begin position="16"/>
        <end position="43"/>
    </location>
</feature>
<keyword evidence="3" id="KW-1185">Reference proteome</keyword>